<dbReference type="Gene3D" id="3.50.50.60">
    <property type="entry name" value="FAD/NAD(P)-binding domain"/>
    <property type="match status" value="2"/>
</dbReference>
<dbReference type="InterPro" id="IPR016156">
    <property type="entry name" value="FAD/NAD-linked_Rdtase_dimer_sf"/>
</dbReference>
<sequence>MSEAGITEADANEAGIVIVGAGQGGFQAAASLREAGYEGRVVLVGEEPGLPYQRPPLSKAYMKGDAGIEQIELRPAAFFADHHIELVNARATAIDRAARRLLLEGGARLPYAHLILATGARNRPLPVPGHDLAGVFYLRTRADADALKGRLDAARRVVVIGAGFIGLEFAAVARALGHAVTVIEAAARPLGRAVSPEMSAFFAQAHAAMGTTLLLGAGVVALKGEGGHVTAVETNDGAVHPADFVLVGIGVVPNVELAAEAGLEVANGIVVDAHLATRDPAISALGDAVAYPSRFAGGTVRLESVQNAVDQARSLAHRLTGKLSPSGEPAPFDAVPWFWSDQADLKLQMVGLAAPTDDAVLRGDPASRRFSVFRFRDGVLTAIESVNRPADHMLGRRLLAGTPAITPGQAADESFELKSLLAR</sequence>
<comment type="cofactor">
    <cofactor evidence="1">
        <name>FAD</name>
        <dbReference type="ChEBI" id="CHEBI:57692"/>
    </cofactor>
</comment>
<dbReference type="PANTHER" id="PTHR43557">
    <property type="entry name" value="APOPTOSIS-INDUCING FACTOR 1"/>
    <property type="match status" value="1"/>
</dbReference>
<evidence type="ECO:0000313" key="7">
    <source>
        <dbReference type="EMBL" id="CAA0087419.1"/>
    </source>
</evidence>
<accession>A0A5S9NC36</accession>
<evidence type="ECO:0000256" key="1">
    <source>
        <dbReference type="ARBA" id="ARBA00001974"/>
    </source>
</evidence>
<dbReference type="Proteomes" id="UP000433050">
    <property type="component" value="Unassembled WGS sequence"/>
</dbReference>
<dbReference type="PRINTS" id="PR00368">
    <property type="entry name" value="FADPNR"/>
</dbReference>
<evidence type="ECO:0000256" key="2">
    <source>
        <dbReference type="ARBA" id="ARBA00022630"/>
    </source>
</evidence>
<keyword evidence="2" id="KW-0285">Flavoprotein</keyword>
<dbReference type="PRINTS" id="PR00411">
    <property type="entry name" value="PNDRDTASEI"/>
</dbReference>
<name>A0A5S9NC36_9HYPH</name>
<dbReference type="InterPro" id="IPR023753">
    <property type="entry name" value="FAD/NAD-binding_dom"/>
</dbReference>
<dbReference type="Pfam" id="PF14759">
    <property type="entry name" value="Reductase_C"/>
    <property type="match status" value="1"/>
</dbReference>
<keyword evidence="8" id="KW-1185">Reference proteome</keyword>
<dbReference type="Pfam" id="PF07992">
    <property type="entry name" value="Pyr_redox_2"/>
    <property type="match status" value="1"/>
</dbReference>
<dbReference type="InterPro" id="IPR028202">
    <property type="entry name" value="Reductase_C"/>
</dbReference>
<dbReference type="RefSeq" id="WP_159597778.1">
    <property type="nucleotide sequence ID" value="NZ_CACSAS010000001.1"/>
</dbReference>
<organism evidence="7 8">
    <name type="scientific">Starkeya nomas</name>
    <dbReference type="NCBI Taxonomy" id="2666134"/>
    <lineage>
        <taxon>Bacteria</taxon>
        <taxon>Pseudomonadati</taxon>
        <taxon>Pseudomonadota</taxon>
        <taxon>Alphaproteobacteria</taxon>
        <taxon>Hyphomicrobiales</taxon>
        <taxon>Xanthobacteraceae</taxon>
        <taxon>Starkeya</taxon>
    </lineage>
</organism>
<gene>
    <name evidence="7" type="primary">thcD_1</name>
    <name evidence="7" type="ORF">STARVERO_00471</name>
</gene>
<dbReference type="EMBL" id="CACSAS010000001">
    <property type="protein sequence ID" value="CAA0087419.1"/>
    <property type="molecule type" value="Genomic_DNA"/>
</dbReference>
<dbReference type="EC" id="1.18.1.-" evidence="7"/>
<dbReference type="PANTHER" id="PTHR43557:SF2">
    <property type="entry name" value="RIESKE DOMAIN-CONTAINING PROTEIN-RELATED"/>
    <property type="match status" value="1"/>
</dbReference>
<dbReference type="SUPFAM" id="SSF55424">
    <property type="entry name" value="FAD/NAD-linked reductases, dimerisation (C-terminal) domain"/>
    <property type="match status" value="1"/>
</dbReference>
<dbReference type="InterPro" id="IPR036188">
    <property type="entry name" value="FAD/NAD-bd_sf"/>
</dbReference>
<evidence type="ECO:0000259" key="6">
    <source>
        <dbReference type="Pfam" id="PF14759"/>
    </source>
</evidence>
<evidence type="ECO:0000313" key="8">
    <source>
        <dbReference type="Proteomes" id="UP000433050"/>
    </source>
</evidence>
<dbReference type="InterPro" id="IPR050446">
    <property type="entry name" value="FAD-oxidoreductase/Apoptosis"/>
</dbReference>
<feature type="domain" description="Reductase C-terminal" evidence="6">
    <location>
        <begin position="337"/>
        <end position="421"/>
    </location>
</feature>
<protein>
    <submittedName>
        <fullName evidence="7">Rhodocoxin reductase</fullName>
        <ecNumber evidence="7">1.18.1.-</ecNumber>
    </submittedName>
</protein>
<dbReference type="GO" id="GO:0005737">
    <property type="term" value="C:cytoplasm"/>
    <property type="evidence" value="ECO:0007669"/>
    <property type="project" value="TreeGrafter"/>
</dbReference>
<proteinExistence type="predicted"/>
<dbReference type="AlphaFoldDB" id="A0A5S9NC36"/>
<dbReference type="GO" id="GO:0016651">
    <property type="term" value="F:oxidoreductase activity, acting on NAD(P)H"/>
    <property type="evidence" value="ECO:0007669"/>
    <property type="project" value="TreeGrafter"/>
</dbReference>
<feature type="domain" description="FAD/NAD(P)-binding" evidence="5">
    <location>
        <begin position="16"/>
        <end position="312"/>
    </location>
</feature>
<dbReference type="SUPFAM" id="SSF51905">
    <property type="entry name" value="FAD/NAD(P)-binding domain"/>
    <property type="match status" value="2"/>
</dbReference>
<evidence type="ECO:0000259" key="5">
    <source>
        <dbReference type="Pfam" id="PF07992"/>
    </source>
</evidence>
<evidence type="ECO:0000256" key="4">
    <source>
        <dbReference type="ARBA" id="ARBA00023002"/>
    </source>
</evidence>
<dbReference type="Gene3D" id="3.30.390.30">
    <property type="match status" value="1"/>
</dbReference>
<keyword evidence="3" id="KW-0274">FAD</keyword>
<keyword evidence="4 7" id="KW-0560">Oxidoreductase</keyword>
<evidence type="ECO:0000256" key="3">
    <source>
        <dbReference type="ARBA" id="ARBA00022827"/>
    </source>
</evidence>
<reference evidence="7 8" key="1">
    <citation type="submission" date="2019-12" db="EMBL/GenBank/DDBJ databases">
        <authorList>
            <person name="Reyes-Prieto M."/>
        </authorList>
    </citation>
    <scope>NUCLEOTIDE SEQUENCE [LARGE SCALE GENOMIC DNA]</scope>
    <source>
        <strain evidence="7">HF14-78462</strain>
    </source>
</reference>